<accession>A0A7Y0AE79</accession>
<dbReference type="EMBL" id="JABBGH010000002">
    <property type="protein sequence ID" value="NML65756.1"/>
    <property type="molecule type" value="Genomic_DNA"/>
</dbReference>
<evidence type="ECO:0000313" key="2">
    <source>
        <dbReference type="Proteomes" id="UP000559626"/>
    </source>
</evidence>
<dbReference type="RefSeq" id="WP_169531288.1">
    <property type="nucleotide sequence ID" value="NZ_JABBGH010000002.1"/>
</dbReference>
<reference evidence="1 2" key="1">
    <citation type="submission" date="2020-04" db="EMBL/GenBank/DDBJ databases">
        <title>Hymenobacter polaris sp. nov., isolated from Arctic soil.</title>
        <authorList>
            <person name="Dahal R.H."/>
        </authorList>
    </citation>
    <scope>NUCLEOTIDE SEQUENCE [LARGE SCALE GENOMIC DNA]</scope>
    <source>
        <strain evidence="1 2">RP-2-7</strain>
    </source>
</reference>
<protein>
    <recommendedName>
        <fullName evidence="3">Roadblock/LAMTOR2 domain-containing protein</fullName>
    </recommendedName>
</protein>
<proteinExistence type="predicted"/>
<sequence length="148" mass="15780">MTIPFLRRIPGLGGPALRQVVAASSQPAAQAAAGVLAQLLAELPELLLAAVFEVATCQPLATYAAEREYQPAPLAAPAGAMVRQLQANLAAQNQLDEELQEVVFTLATQLHLLRLSADGQQLLYLAVHTHDTNLALARQLTQQAAERL</sequence>
<name>A0A7Y0AE79_9BACT</name>
<comment type="caution">
    <text evidence="1">The sequence shown here is derived from an EMBL/GenBank/DDBJ whole genome shotgun (WGS) entry which is preliminary data.</text>
</comment>
<evidence type="ECO:0000313" key="1">
    <source>
        <dbReference type="EMBL" id="NML65756.1"/>
    </source>
</evidence>
<organism evidence="1 2">
    <name type="scientific">Hymenobacter polaris</name>
    <dbReference type="NCBI Taxonomy" id="2682546"/>
    <lineage>
        <taxon>Bacteria</taxon>
        <taxon>Pseudomonadati</taxon>
        <taxon>Bacteroidota</taxon>
        <taxon>Cytophagia</taxon>
        <taxon>Cytophagales</taxon>
        <taxon>Hymenobacteraceae</taxon>
        <taxon>Hymenobacter</taxon>
    </lineage>
</organism>
<dbReference type="AlphaFoldDB" id="A0A7Y0AE79"/>
<keyword evidence="2" id="KW-1185">Reference proteome</keyword>
<dbReference type="Proteomes" id="UP000559626">
    <property type="component" value="Unassembled WGS sequence"/>
</dbReference>
<evidence type="ECO:0008006" key="3">
    <source>
        <dbReference type="Google" id="ProtNLM"/>
    </source>
</evidence>
<gene>
    <name evidence="1" type="ORF">HHL22_11115</name>
</gene>